<evidence type="ECO:0000256" key="7">
    <source>
        <dbReference type="ARBA" id="ARBA00022884"/>
    </source>
</evidence>
<keyword evidence="6 8" id="KW-0460">Magnesium</keyword>
<feature type="region of interest" description="Disordered" evidence="9">
    <location>
        <begin position="1"/>
        <end position="29"/>
    </location>
</feature>
<dbReference type="PROSITE" id="PS50084">
    <property type="entry name" value="KH_TYPE_1"/>
    <property type="match status" value="1"/>
</dbReference>
<sequence>MHVNDYRSVKTMQRTPPTSEAGQRKGHMSEVHRVAVEIGGTEIAFETGKMAKQASGAVTVTAGDTIVLSTATAGNLRDVDFLPLTVDVEERMYAAGKIPGSFFKREGRAGEKATLIARLIDRPLRPLFPKGWRRETQLVGITLSVDQVHPYDILAMNGASAALMVSDIPFPTPVGAVRIGKIEGNFVVNPTDEQLLTADMDLVVAGTDEALLMVEAGANEVPEAEILDALDIAHSAIKKLCDVQRELQKKAGKAKMEIEVKKAPEGLIDDIDESHGDALDEATSVTDKLERQAATKAVEAEVLAKYAGPEDAADYAEKRQDAQLAFDALEKKIIRERIAVHKKRPDGRNEREIRQITIDVKPLPRTHGSALFTRGQTQALSVVALGTTREEMRLDNLGLETSKRYFHHYNFPPFSVGEAGFMRGPKRRDIGHGALAERALVPMIPDQEKFPYTIRVVSDILESNGSSSMASVCGSSLSLMDAGVPLTRPVAGIAMGLIKEGDDYTILSDIAGVEDHLGDMDFKVAGTSEGITALQMDIKITGVTFEIMRDALAQAKEGREFILGKMLEAIDAPREQLSEHAPRISSIQIDPEKIGLLIGKGGETIRSLQEEYESQIDVNDEGQVLVYAVTGAKGDALVERIRSMTKEVEVGDEFTGKVVKTTTFGAFVELAKGTDGLLHISNVSPGNRVGTVEEVLNKGDEIAVRVVEVDKERGRIGLRLAEDPEIAGKSKEELAGVGTGDPSMGGGSDRPRGRSGGDRGDRNGRGGRDRDRGPRGGGRDRDRAPRAPRGDRDPDRG</sequence>
<comment type="caution">
    <text evidence="11">The sequence shown here is derived from an EMBL/GenBank/DDBJ whole genome shotgun (WGS) entry which is preliminary data.</text>
</comment>
<dbReference type="InterPro" id="IPR020568">
    <property type="entry name" value="Ribosomal_Su5_D2-typ_SF"/>
</dbReference>
<dbReference type="Gene3D" id="3.30.1370.10">
    <property type="entry name" value="K Homology domain, type 1"/>
    <property type="match status" value="1"/>
</dbReference>
<dbReference type="Pfam" id="PF03725">
    <property type="entry name" value="RNase_PH_C"/>
    <property type="match status" value="1"/>
</dbReference>
<evidence type="ECO:0000256" key="2">
    <source>
        <dbReference type="ARBA" id="ARBA00022490"/>
    </source>
</evidence>
<dbReference type="GO" id="GO:0006402">
    <property type="term" value="P:mRNA catabolic process"/>
    <property type="evidence" value="ECO:0007669"/>
    <property type="project" value="UniProtKB-UniRule"/>
</dbReference>
<dbReference type="InterPro" id="IPR036456">
    <property type="entry name" value="PNPase_PH_RNA-bd_sf"/>
</dbReference>
<accession>A0A660L3Q4</accession>
<feature type="region of interest" description="Disordered" evidence="9">
    <location>
        <begin position="727"/>
        <end position="797"/>
    </location>
</feature>
<dbReference type="PROSITE" id="PS50126">
    <property type="entry name" value="S1"/>
    <property type="match status" value="1"/>
</dbReference>
<dbReference type="EC" id="2.7.7.8" evidence="8"/>
<keyword evidence="7 8" id="KW-0694">RNA-binding</keyword>
<evidence type="ECO:0000256" key="3">
    <source>
        <dbReference type="ARBA" id="ARBA00022679"/>
    </source>
</evidence>
<dbReference type="PRINTS" id="PR00681">
    <property type="entry name" value="RIBOSOMALS1"/>
</dbReference>
<dbReference type="Pfam" id="PF00013">
    <property type="entry name" value="KH_1"/>
    <property type="match status" value="1"/>
</dbReference>
<dbReference type="EMBL" id="RBIL01000002">
    <property type="protein sequence ID" value="RKQ87492.1"/>
    <property type="molecule type" value="Genomic_DNA"/>
</dbReference>
<evidence type="ECO:0000259" key="10">
    <source>
        <dbReference type="PROSITE" id="PS50126"/>
    </source>
</evidence>
<dbReference type="CDD" id="cd02393">
    <property type="entry name" value="KH-I_PNPase"/>
    <property type="match status" value="1"/>
</dbReference>
<dbReference type="Pfam" id="PF03726">
    <property type="entry name" value="PNPase"/>
    <property type="match status" value="1"/>
</dbReference>
<comment type="subcellular location">
    <subcellularLocation>
        <location evidence="8">Cytoplasm</location>
    </subcellularLocation>
</comment>
<keyword evidence="12" id="KW-1185">Reference proteome</keyword>
<feature type="compositionally biased region" description="Gly residues" evidence="9">
    <location>
        <begin position="737"/>
        <end position="748"/>
    </location>
</feature>
<evidence type="ECO:0000256" key="5">
    <source>
        <dbReference type="ARBA" id="ARBA00022723"/>
    </source>
</evidence>
<dbReference type="GO" id="GO:0005829">
    <property type="term" value="C:cytosol"/>
    <property type="evidence" value="ECO:0007669"/>
    <property type="project" value="UniProtKB-ARBA"/>
</dbReference>
<dbReference type="GO" id="GO:0000175">
    <property type="term" value="F:3'-5'-RNA exonuclease activity"/>
    <property type="evidence" value="ECO:0007669"/>
    <property type="project" value="TreeGrafter"/>
</dbReference>
<dbReference type="SMART" id="SM00322">
    <property type="entry name" value="KH"/>
    <property type="match status" value="1"/>
</dbReference>
<keyword evidence="3 8" id="KW-0808">Transferase</keyword>
<dbReference type="InterPro" id="IPR015848">
    <property type="entry name" value="PNPase_PH_RNA-bd_bac/org-type"/>
</dbReference>
<protein>
    <recommendedName>
        <fullName evidence="8">Polyribonucleotide nucleotidyltransferase</fullName>
        <ecNumber evidence="8">2.7.7.8</ecNumber>
    </recommendedName>
    <alternativeName>
        <fullName evidence="8">Polynucleotide phosphorylase</fullName>
        <shortName evidence="8">PNPase</shortName>
    </alternativeName>
</protein>
<dbReference type="Gene3D" id="2.40.50.140">
    <property type="entry name" value="Nucleic acid-binding proteins"/>
    <property type="match status" value="1"/>
</dbReference>
<dbReference type="Proteomes" id="UP000278962">
    <property type="component" value="Unassembled WGS sequence"/>
</dbReference>
<keyword evidence="2 8" id="KW-0963">Cytoplasm</keyword>
<dbReference type="SUPFAM" id="SSF50249">
    <property type="entry name" value="Nucleic acid-binding proteins"/>
    <property type="match status" value="1"/>
</dbReference>
<comment type="cofactor">
    <cofactor evidence="8">
        <name>Mg(2+)</name>
        <dbReference type="ChEBI" id="CHEBI:18420"/>
    </cofactor>
</comment>
<keyword evidence="4 8" id="KW-0548">Nucleotidyltransferase</keyword>
<dbReference type="Pfam" id="PF01138">
    <property type="entry name" value="RNase_PH"/>
    <property type="match status" value="2"/>
</dbReference>
<dbReference type="InterPro" id="IPR012162">
    <property type="entry name" value="PNPase"/>
</dbReference>
<dbReference type="PANTHER" id="PTHR11252:SF0">
    <property type="entry name" value="POLYRIBONUCLEOTIDE NUCLEOTIDYLTRANSFERASE 1, MITOCHONDRIAL"/>
    <property type="match status" value="1"/>
</dbReference>
<dbReference type="GO" id="GO:0000287">
    <property type="term" value="F:magnesium ion binding"/>
    <property type="evidence" value="ECO:0007669"/>
    <property type="project" value="UniProtKB-UniRule"/>
</dbReference>
<dbReference type="SUPFAM" id="SSF54211">
    <property type="entry name" value="Ribosomal protein S5 domain 2-like"/>
    <property type="match status" value="2"/>
</dbReference>
<dbReference type="InterPro" id="IPR004087">
    <property type="entry name" value="KH_dom"/>
</dbReference>
<dbReference type="PIRSF" id="PIRSF005499">
    <property type="entry name" value="PNPase"/>
    <property type="match status" value="1"/>
</dbReference>
<evidence type="ECO:0000256" key="4">
    <source>
        <dbReference type="ARBA" id="ARBA00022695"/>
    </source>
</evidence>
<dbReference type="PANTHER" id="PTHR11252">
    <property type="entry name" value="POLYRIBONUCLEOTIDE NUCLEOTIDYLTRANSFERASE"/>
    <property type="match status" value="1"/>
</dbReference>
<organism evidence="11 12">
    <name type="scientific">Solirubrobacter pauli</name>
    <dbReference type="NCBI Taxonomy" id="166793"/>
    <lineage>
        <taxon>Bacteria</taxon>
        <taxon>Bacillati</taxon>
        <taxon>Actinomycetota</taxon>
        <taxon>Thermoleophilia</taxon>
        <taxon>Solirubrobacterales</taxon>
        <taxon>Solirubrobacteraceae</taxon>
        <taxon>Solirubrobacter</taxon>
    </lineage>
</organism>
<feature type="binding site" evidence="8">
    <location>
        <position position="521"/>
    </location>
    <ligand>
        <name>Mg(2+)</name>
        <dbReference type="ChEBI" id="CHEBI:18420"/>
    </ligand>
</feature>
<evidence type="ECO:0000256" key="1">
    <source>
        <dbReference type="ARBA" id="ARBA00007404"/>
    </source>
</evidence>
<dbReference type="SUPFAM" id="SSF46915">
    <property type="entry name" value="Polynucleotide phosphorylase/guanosine pentaphosphate synthase (PNPase/GPSI), domain 3"/>
    <property type="match status" value="1"/>
</dbReference>
<dbReference type="GO" id="GO:0004654">
    <property type="term" value="F:polyribonucleotide nucleotidyltransferase activity"/>
    <property type="evidence" value="ECO:0007669"/>
    <property type="project" value="UniProtKB-UniRule"/>
</dbReference>
<evidence type="ECO:0000256" key="6">
    <source>
        <dbReference type="ARBA" id="ARBA00022842"/>
    </source>
</evidence>
<evidence type="ECO:0000313" key="12">
    <source>
        <dbReference type="Proteomes" id="UP000278962"/>
    </source>
</evidence>
<dbReference type="FunFam" id="3.30.230.70:FF:000001">
    <property type="entry name" value="Polyribonucleotide nucleotidyltransferase"/>
    <property type="match status" value="1"/>
</dbReference>
<dbReference type="GO" id="GO:0006396">
    <property type="term" value="P:RNA processing"/>
    <property type="evidence" value="ECO:0007669"/>
    <property type="project" value="InterPro"/>
</dbReference>
<feature type="domain" description="S1 motif" evidence="10">
    <location>
        <begin position="651"/>
        <end position="721"/>
    </location>
</feature>
<dbReference type="NCBIfam" id="NF008805">
    <property type="entry name" value="PRK11824.1"/>
    <property type="match status" value="1"/>
</dbReference>
<dbReference type="FunFam" id="3.30.1370.10:FF:000001">
    <property type="entry name" value="Polyribonucleotide nucleotidyltransferase"/>
    <property type="match status" value="1"/>
</dbReference>
<keyword evidence="5 8" id="KW-0479">Metal-binding</keyword>
<dbReference type="SUPFAM" id="SSF55666">
    <property type="entry name" value="Ribonuclease PH domain 2-like"/>
    <property type="match status" value="2"/>
</dbReference>
<dbReference type="FunFam" id="3.30.230.70:FF:000002">
    <property type="entry name" value="Polyribonucleotide nucleotidyltransferase"/>
    <property type="match status" value="1"/>
</dbReference>
<feature type="compositionally biased region" description="Polar residues" evidence="9">
    <location>
        <begin position="10"/>
        <end position="21"/>
    </location>
</feature>
<feature type="compositionally biased region" description="Basic and acidic residues" evidence="9">
    <location>
        <begin position="749"/>
        <end position="797"/>
    </location>
</feature>
<name>A0A660L3Q4_9ACTN</name>
<dbReference type="GO" id="GO:0003723">
    <property type="term" value="F:RNA binding"/>
    <property type="evidence" value="ECO:0007669"/>
    <property type="project" value="UniProtKB-UniRule"/>
</dbReference>
<dbReference type="SMART" id="SM00316">
    <property type="entry name" value="S1"/>
    <property type="match status" value="1"/>
</dbReference>
<feature type="binding site" evidence="8">
    <location>
        <position position="515"/>
    </location>
    <ligand>
        <name>Mg(2+)</name>
        <dbReference type="ChEBI" id="CHEBI:18420"/>
    </ligand>
</feature>
<dbReference type="InterPro" id="IPR015847">
    <property type="entry name" value="ExoRNase_PH_dom2"/>
</dbReference>
<dbReference type="InterPro" id="IPR027408">
    <property type="entry name" value="PNPase/RNase_PH_dom_sf"/>
</dbReference>
<dbReference type="InterPro" id="IPR001247">
    <property type="entry name" value="ExoRNase_PH_dom1"/>
</dbReference>
<dbReference type="NCBIfam" id="TIGR03591">
    <property type="entry name" value="polynuc_phos"/>
    <property type="match status" value="1"/>
</dbReference>
<dbReference type="CDD" id="cd11363">
    <property type="entry name" value="RNase_PH_PNPase_1"/>
    <property type="match status" value="1"/>
</dbReference>
<comment type="catalytic activity">
    <reaction evidence="8">
        <text>RNA(n+1) + phosphate = RNA(n) + a ribonucleoside 5'-diphosphate</text>
        <dbReference type="Rhea" id="RHEA:22096"/>
        <dbReference type="Rhea" id="RHEA-COMP:14527"/>
        <dbReference type="Rhea" id="RHEA-COMP:17342"/>
        <dbReference type="ChEBI" id="CHEBI:43474"/>
        <dbReference type="ChEBI" id="CHEBI:57930"/>
        <dbReference type="ChEBI" id="CHEBI:140395"/>
        <dbReference type="EC" id="2.7.7.8"/>
    </reaction>
</comment>
<dbReference type="HAMAP" id="MF_01595">
    <property type="entry name" value="PNPase"/>
    <property type="match status" value="1"/>
</dbReference>
<dbReference type="InterPro" id="IPR012340">
    <property type="entry name" value="NA-bd_OB-fold"/>
</dbReference>
<evidence type="ECO:0000313" key="11">
    <source>
        <dbReference type="EMBL" id="RKQ87492.1"/>
    </source>
</evidence>
<evidence type="ECO:0000256" key="8">
    <source>
        <dbReference type="HAMAP-Rule" id="MF_01595"/>
    </source>
</evidence>
<comment type="function">
    <text evidence="8">Involved in mRNA degradation. Catalyzes the phosphorolysis of single-stranded polyribonucleotides processively in the 3'- to 5'-direction.</text>
</comment>
<proteinExistence type="inferred from homology"/>
<dbReference type="Gene3D" id="3.30.230.70">
    <property type="entry name" value="GHMP Kinase, N-terminal domain"/>
    <property type="match status" value="2"/>
</dbReference>
<gene>
    <name evidence="8" type="primary">pnp</name>
    <name evidence="11" type="ORF">C8N24_5515</name>
</gene>
<dbReference type="CDD" id="cd11364">
    <property type="entry name" value="RNase_PH_PNPase_2"/>
    <property type="match status" value="1"/>
</dbReference>
<dbReference type="InterPro" id="IPR035104">
    <property type="entry name" value="Ribosomal_protein_S1-like"/>
</dbReference>
<comment type="similarity">
    <text evidence="1 8">Belongs to the polyribonucleotide nucleotidyltransferase family.</text>
</comment>
<reference evidence="11 12" key="1">
    <citation type="submission" date="2018-10" db="EMBL/GenBank/DDBJ databases">
        <title>Genomic Encyclopedia of Archaeal and Bacterial Type Strains, Phase II (KMG-II): from individual species to whole genera.</title>
        <authorList>
            <person name="Goeker M."/>
        </authorList>
    </citation>
    <scope>NUCLEOTIDE SEQUENCE [LARGE SCALE GENOMIC DNA]</scope>
    <source>
        <strain evidence="11 12">DSM 14954</strain>
    </source>
</reference>
<dbReference type="InterPro" id="IPR003029">
    <property type="entry name" value="S1_domain"/>
</dbReference>
<dbReference type="InterPro" id="IPR036345">
    <property type="entry name" value="ExoRNase_PH_dom2_sf"/>
</dbReference>
<evidence type="ECO:0000256" key="9">
    <source>
        <dbReference type="SAM" id="MobiDB-lite"/>
    </source>
</evidence>
<dbReference type="AlphaFoldDB" id="A0A660L3Q4"/>
<dbReference type="InterPro" id="IPR036612">
    <property type="entry name" value="KH_dom_type_1_sf"/>
</dbReference>
<dbReference type="InterPro" id="IPR004088">
    <property type="entry name" value="KH_dom_type_1"/>
</dbReference>
<dbReference type="SUPFAM" id="SSF54791">
    <property type="entry name" value="Eukaryotic type KH-domain (KH-domain type I)"/>
    <property type="match status" value="1"/>
</dbReference>
<dbReference type="Pfam" id="PF00575">
    <property type="entry name" value="S1"/>
    <property type="match status" value="1"/>
</dbReference>